<gene>
    <name evidence="19" type="ORF">MNBD_DELTA02-1028</name>
</gene>
<evidence type="ECO:0000256" key="11">
    <source>
        <dbReference type="ARBA" id="ARBA00023235"/>
    </source>
</evidence>
<evidence type="ECO:0000256" key="12">
    <source>
        <dbReference type="ARBA" id="ARBA00034617"/>
    </source>
</evidence>
<dbReference type="InterPro" id="IPR014001">
    <property type="entry name" value="Helicase_ATP-bd"/>
</dbReference>
<evidence type="ECO:0000256" key="4">
    <source>
        <dbReference type="ARBA" id="ARBA00022763"/>
    </source>
</evidence>
<dbReference type="GO" id="GO:0016887">
    <property type="term" value="F:ATP hydrolysis activity"/>
    <property type="evidence" value="ECO:0007669"/>
    <property type="project" value="RHEA"/>
</dbReference>
<keyword evidence="4" id="KW-0227">DNA damage</keyword>
<keyword evidence="7" id="KW-0067">ATP-binding</keyword>
<proteinExistence type="inferred from homology"/>
<dbReference type="AlphaFoldDB" id="A0A3B0UVQ6"/>
<dbReference type="InterPro" id="IPR001650">
    <property type="entry name" value="Helicase_C-like"/>
</dbReference>
<dbReference type="SMART" id="SM00490">
    <property type="entry name" value="HELICc"/>
    <property type="match status" value="1"/>
</dbReference>
<evidence type="ECO:0000256" key="10">
    <source>
        <dbReference type="ARBA" id="ARBA00023204"/>
    </source>
</evidence>
<evidence type="ECO:0000256" key="13">
    <source>
        <dbReference type="ARBA" id="ARBA00034808"/>
    </source>
</evidence>
<dbReference type="Pfam" id="PF17191">
    <property type="entry name" value="RecG_wedge"/>
    <property type="match status" value="1"/>
</dbReference>
<evidence type="ECO:0000259" key="18">
    <source>
        <dbReference type="PROSITE" id="PS51194"/>
    </source>
</evidence>
<dbReference type="NCBIfam" id="NF008165">
    <property type="entry name" value="PRK10917.1-3"/>
    <property type="match status" value="1"/>
</dbReference>
<comment type="catalytic activity">
    <reaction evidence="14">
        <text>ATP + H2O = ADP + phosphate + H(+)</text>
        <dbReference type="Rhea" id="RHEA:13065"/>
        <dbReference type="ChEBI" id="CHEBI:15377"/>
        <dbReference type="ChEBI" id="CHEBI:15378"/>
        <dbReference type="ChEBI" id="CHEBI:30616"/>
        <dbReference type="ChEBI" id="CHEBI:43474"/>
        <dbReference type="ChEBI" id="CHEBI:456216"/>
        <dbReference type="EC" id="5.6.2.4"/>
    </reaction>
</comment>
<dbReference type="InterPro" id="IPR047112">
    <property type="entry name" value="RecG/Mfd"/>
</dbReference>
<dbReference type="Pfam" id="PF00271">
    <property type="entry name" value="Helicase_C"/>
    <property type="match status" value="1"/>
</dbReference>
<dbReference type="NCBIfam" id="NF008168">
    <property type="entry name" value="PRK10917.2-2"/>
    <property type="match status" value="1"/>
</dbReference>
<dbReference type="SUPFAM" id="SSF52540">
    <property type="entry name" value="P-loop containing nucleoside triphosphate hydrolases"/>
    <property type="match status" value="2"/>
</dbReference>
<dbReference type="GO" id="GO:0006310">
    <property type="term" value="P:DNA recombination"/>
    <property type="evidence" value="ECO:0007669"/>
    <property type="project" value="UniProtKB-KW"/>
</dbReference>
<dbReference type="NCBIfam" id="TIGR00643">
    <property type="entry name" value="recG"/>
    <property type="match status" value="1"/>
</dbReference>
<feature type="domain" description="Helicase C-terminal" evidence="18">
    <location>
        <begin position="463"/>
        <end position="629"/>
    </location>
</feature>
<dbReference type="PROSITE" id="PS51194">
    <property type="entry name" value="HELICASE_CTER"/>
    <property type="match status" value="1"/>
</dbReference>
<accession>A0A3B0UVQ6</accession>
<evidence type="ECO:0000256" key="14">
    <source>
        <dbReference type="ARBA" id="ARBA00048988"/>
    </source>
</evidence>
<evidence type="ECO:0000256" key="15">
    <source>
        <dbReference type="ARBA" id="ARBA00049803"/>
    </source>
</evidence>
<dbReference type="PANTHER" id="PTHR47964:SF1">
    <property type="entry name" value="ATP-DEPENDENT DNA HELICASE HOMOLOG RECG, CHLOROPLASTIC"/>
    <property type="match status" value="1"/>
</dbReference>
<dbReference type="InterPro" id="IPR033454">
    <property type="entry name" value="RecG_wedge"/>
</dbReference>
<dbReference type="GO" id="GO:0006281">
    <property type="term" value="P:DNA repair"/>
    <property type="evidence" value="ECO:0007669"/>
    <property type="project" value="UniProtKB-KW"/>
</dbReference>
<dbReference type="InterPro" id="IPR011545">
    <property type="entry name" value="DEAD/DEAH_box_helicase_dom"/>
</dbReference>
<keyword evidence="6 19" id="KW-0347">Helicase</keyword>
<keyword evidence="8" id="KW-0238">DNA-binding</keyword>
<evidence type="ECO:0000256" key="2">
    <source>
        <dbReference type="ARBA" id="ARBA00017846"/>
    </source>
</evidence>
<evidence type="ECO:0000256" key="16">
    <source>
        <dbReference type="ARBA" id="ARBA00049819"/>
    </source>
</evidence>
<evidence type="ECO:0000256" key="9">
    <source>
        <dbReference type="ARBA" id="ARBA00023172"/>
    </source>
</evidence>
<evidence type="ECO:0000256" key="1">
    <source>
        <dbReference type="ARBA" id="ARBA00007504"/>
    </source>
</evidence>
<dbReference type="CDD" id="cd04488">
    <property type="entry name" value="RecG_wedge_OBF"/>
    <property type="match status" value="1"/>
</dbReference>
<dbReference type="PROSITE" id="PS51192">
    <property type="entry name" value="HELICASE_ATP_BIND_1"/>
    <property type="match status" value="1"/>
</dbReference>
<dbReference type="SUPFAM" id="SSF50249">
    <property type="entry name" value="Nucleic acid-binding proteins"/>
    <property type="match status" value="1"/>
</dbReference>
<organism evidence="19">
    <name type="scientific">hydrothermal vent metagenome</name>
    <dbReference type="NCBI Taxonomy" id="652676"/>
    <lineage>
        <taxon>unclassified sequences</taxon>
        <taxon>metagenomes</taxon>
        <taxon>ecological metagenomes</taxon>
    </lineage>
</organism>
<dbReference type="GO" id="GO:0005524">
    <property type="term" value="F:ATP binding"/>
    <property type="evidence" value="ECO:0007669"/>
    <property type="project" value="UniProtKB-KW"/>
</dbReference>
<dbReference type="InterPro" id="IPR012340">
    <property type="entry name" value="NA-bd_OB-fold"/>
</dbReference>
<evidence type="ECO:0000256" key="8">
    <source>
        <dbReference type="ARBA" id="ARBA00023125"/>
    </source>
</evidence>
<dbReference type="EMBL" id="UOEZ01000018">
    <property type="protein sequence ID" value="VAW35071.1"/>
    <property type="molecule type" value="Genomic_DNA"/>
</dbReference>
<protein>
    <recommendedName>
        <fullName evidence="2">ATP-dependent DNA helicase RecG</fullName>
        <ecNumber evidence="13">5.6.2.4</ecNumber>
    </recommendedName>
    <alternativeName>
        <fullName evidence="15">DNA branch migration protein RecG</fullName>
    </alternativeName>
    <alternativeName>
        <fullName evidence="16">Probable DNA 3'-5' helicase RecG</fullName>
    </alternativeName>
</protein>
<evidence type="ECO:0000256" key="5">
    <source>
        <dbReference type="ARBA" id="ARBA00022801"/>
    </source>
</evidence>
<comment type="catalytic activity">
    <reaction evidence="12">
        <text>Couples ATP hydrolysis with the unwinding of duplex DNA by translocating in the 3'-5' direction.</text>
        <dbReference type="EC" id="5.6.2.4"/>
    </reaction>
</comment>
<dbReference type="InterPro" id="IPR027417">
    <property type="entry name" value="P-loop_NTPase"/>
</dbReference>
<keyword evidence="10" id="KW-0234">DNA repair</keyword>
<comment type="similarity">
    <text evidence="1">Belongs to the helicase family. RecG subfamily.</text>
</comment>
<keyword evidence="11" id="KW-0413">Isomerase</keyword>
<dbReference type="GO" id="GO:0043138">
    <property type="term" value="F:3'-5' DNA helicase activity"/>
    <property type="evidence" value="ECO:0007669"/>
    <property type="project" value="UniProtKB-EC"/>
</dbReference>
<sequence>MPLQYVKGIGPKLAERLAGKGLTTIEDALYFLPVRYEDRSLLKSIKELVPGTRGGCAGEVVVSGEVRYGRRRGFEVVISDGSGILKLKWFNFKLQYIKGRYKQGVRVKVFGNVTAYGAQKEIIHPDIEVLGGDDDPAGLCGGGGILPVYSQIENFHQKTIRKIIDSIVKGYAQSVVGAVPCGVLQARGLLPLAEAFRKAHSPGSNGDVGLARRSIVFDELFSLELGLALKRRAIKREGGLALGGGDEKILKRLGGLITFELTRAQRRVIREIKRDMAAQYPMNRLLQGDVGSGKTIVSLIAALIAIDSGHQAAIMAPTEILAEQHYLTIKGYAEGLGIRAALLTGSTKKTERSECLSDIKDGTVDIVVGTHALIQGDIDFKSLGIAIIDEQHRFGVEQRGSLKNKARKGGKGEDLTPDILVMTATPIPRTLSMTVFGELEVSVIDELPAGRQPITTRLMREADREKAYELIGKELERGSQAYIVYPLVEESEELRLRDATRMHKHLARDVFPQYKVALLHGRMKGAEKEAVMAGFKEGLSDVLVSTTVIEVGVDVPNATIILIEHAERFGLAQLHQLRGRVGRGERSSTAILLAQYSGSEDTRRRLKVIEGTTDGFRIAEEDLKIRGPGDFIGTRQAGMPDFRTSDTFADLGLLRMAREDAKAFLDADPELTTGEGAAIKVVLRLRWKDRLSLAEVG</sequence>
<dbReference type="Gene3D" id="3.40.50.300">
    <property type="entry name" value="P-loop containing nucleotide triphosphate hydrolases"/>
    <property type="match status" value="2"/>
</dbReference>
<name>A0A3B0UVQ6_9ZZZZ</name>
<dbReference type="CDD" id="cd17992">
    <property type="entry name" value="DEXHc_RecG"/>
    <property type="match status" value="1"/>
</dbReference>
<evidence type="ECO:0000313" key="19">
    <source>
        <dbReference type="EMBL" id="VAW35071.1"/>
    </source>
</evidence>
<dbReference type="Pfam" id="PF00270">
    <property type="entry name" value="DEAD"/>
    <property type="match status" value="1"/>
</dbReference>
<reference evidence="19" key="1">
    <citation type="submission" date="2018-06" db="EMBL/GenBank/DDBJ databases">
        <authorList>
            <person name="Zhirakovskaya E."/>
        </authorList>
    </citation>
    <scope>NUCLEOTIDE SEQUENCE</scope>
</reference>
<evidence type="ECO:0000256" key="7">
    <source>
        <dbReference type="ARBA" id="ARBA00022840"/>
    </source>
</evidence>
<keyword evidence="9" id="KW-0233">DNA recombination</keyword>
<evidence type="ECO:0000256" key="6">
    <source>
        <dbReference type="ARBA" id="ARBA00022806"/>
    </source>
</evidence>
<feature type="domain" description="Helicase ATP-binding" evidence="17">
    <location>
        <begin position="275"/>
        <end position="444"/>
    </location>
</feature>
<evidence type="ECO:0000256" key="3">
    <source>
        <dbReference type="ARBA" id="ARBA00022741"/>
    </source>
</evidence>
<keyword evidence="3" id="KW-0547">Nucleotide-binding</keyword>
<dbReference type="GO" id="GO:0003677">
    <property type="term" value="F:DNA binding"/>
    <property type="evidence" value="ECO:0007669"/>
    <property type="project" value="UniProtKB-KW"/>
</dbReference>
<dbReference type="Pfam" id="PF19833">
    <property type="entry name" value="RecG_dom3_C"/>
    <property type="match status" value="1"/>
</dbReference>
<dbReference type="InterPro" id="IPR045562">
    <property type="entry name" value="RecG_dom3_C"/>
</dbReference>
<dbReference type="PANTHER" id="PTHR47964">
    <property type="entry name" value="ATP-DEPENDENT DNA HELICASE HOMOLOG RECG, CHLOROPLASTIC"/>
    <property type="match status" value="1"/>
</dbReference>
<evidence type="ECO:0000259" key="17">
    <source>
        <dbReference type="PROSITE" id="PS51192"/>
    </source>
</evidence>
<keyword evidence="5 19" id="KW-0378">Hydrolase</keyword>
<dbReference type="Gene3D" id="2.40.50.140">
    <property type="entry name" value="Nucleic acid-binding proteins"/>
    <property type="match status" value="1"/>
</dbReference>
<dbReference type="InterPro" id="IPR004609">
    <property type="entry name" value="ATP-dep_DNA_helicase_RecG"/>
</dbReference>
<dbReference type="EC" id="5.6.2.4" evidence="13"/>
<dbReference type="SMART" id="SM00487">
    <property type="entry name" value="DEXDc"/>
    <property type="match status" value="1"/>
</dbReference>